<evidence type="ECO:0000313" key="1">
    <source>
        <dbReference type="EMBL" id="GGR36334.1"/>
    </source>
</evidence>
<accession>A0A918FGI4</accession>
<reference evidence="1" key="2">
    <citation type="submission" date="2020-09" db="EMBL/GenBank/DDBJ databases">
        <authorList>
            <person name="Sun Q."/>
            <person name="Ohkuma M."/>
        </authorList>
    </citation>
    <scope>NUCLEOTIDE SEQUENCE</scope>
    <source>
        <strain evidence="1">JCM 31311</strain>
    </source>
</reference>
<protein>
    <submittedName>
        <fullName evidence="1">Transcriptional regulator</fullName>
    </submittedName>
</protein>
<gene>
    <name evidence="1" type="ORF">GCM10008957_52590</name>
</gene>
<dbReference type="SUPFAM" id="SSF50475">
    <property type="entry name" value="FMN-binding split barrel"/>
    <property type="match status" value="1"/>
</dbReference>
<name>A0A918FGI4_9DEIO</name>
<dbReference type="Pfam" id="PF04299">
    <property type="entry name" value="FMN_bind_2"/>
    <property type="match status" value="1"/>
</dbReference>
<dbReference type="InterPro" id="IPR012349">
    <property type="entry name" value="Split_barrel_FMN-bd"/>
</dbReference>
<dbReference type="PANTHER" id="PTHR35802:SF1">
    <property type="entry name" value="PROTEASE SYNTHASE AND SPORULATION PROTEIN PAI 2"/>
    <property type="match status" value="1"/>
</dbReference>
<dbReference type="Proteomes" id="UP000603865">
    <property type="component" value="Unassembled WGS sequence"/>
</dbReference>
<dbReference type="RefSeq" id="WP_189093507.1">
    <property type="nucleotide sequence ID" value="NZ_BMQL01000072.1"/>
</dbReference>
<dbReference type="EMBL" id="BMQL01000072">
    <property type="protein sequence ID" value="GGR36334.1"/>
    <property type="molecule type" value="Genomic_DNA"/>
</dbReference>
<dbReference type="PANTHER" id="PTHR35802">
    <property type="entry name" value="PROTEASE SYNTHASE AND SPORULATION PROTEIN PAI 2"/>
    <property type="match status" value="1"/>
</dbReference>
<reference evidence="1" key="1">
    <citation type="journal article" date="2014" name="Int. J. Syst. Evol. Microbiol.">
        <title>Complete genome sequence of Corynebacterium casei LMG S-19264T (=DSM 44701T), isolated from a smear-ripened cheese.</title>
        <authorList>
            <consortium name="US DOE Joint Genome Institute (JGI-PGF)"/>
            <person name="Walter F."/>
            <person name="Albersmeier A."/>
            <person name="Kalinowski J."/>
            <person name="Ruckert C."/>
        </authorList>
    </citation>
    <scope>NUCLEOTIDE SEQUENCE</scope>
    <source>
        <strain evidence="1">JCM 31311</strain>
    </source>
</reference>
<dbReference type="PIRSF" id="PIRSF010372">
    <property type="entry name" value="PaiB"/>
    <property type="match status" value="1"/>
</dbReference>
<organism evidence="1 2">
    <name type="scientific">Deinococcus ruber</name>
    <dbReference type="NCBI Taxonomy" id="1848197"/>
    <lineage>
        <taxon>Bacteria</taxon>
        <taxon>Thermotogati</taxon>
        <taxon>Deinococcota</taxon>
        <taxon>Deinococci</taxon>
        <taxon>Deinococcales</taxon>
        <taxon>Deinococcaceae</taxon>
        <taxon>Deinococcus</taxon>
    </lineage>
</organism>
<sequence length="200" mass="22503">MYIPAINRVTDPDELRQFMEAYSFATLVTAPEGVPFATHLPLLIQQDGDTLYLRSHLARANPQWQHFGERDVLVMFQGPHTLVHSNWYASAPNVPTWNYAAVHAYGQARVVEGDETRAIAYGLVQRHTPDMHAIPADFERRMLAGVVTFEVRVTRLEGKFKLSQNKNVADRAEVRAHLHASSDAQAQDVAALMEARETGR</sequence>
<dbReference type="AlphaFoldDB" id="A0A918FGI4"/>
<dbReference type="Gene3D" id="2.30.110.10">
    <property type="entry name" value="Electron Transport, Fmn-binding Protein, Chain A"/>
    <property type="match status" value="1"/>
</dbReference>
<comment type="caution">
    <text evidence="1">The sequence shown here is derived from an EMBL/GenBank/DDBJ whole genome shotgun (WGS) entry which is preliminary data.</text>
</comment>
<dbReference type="InterPro" id="IPR007396">
    <property type="entry name" value="TR_PAI2-type"/>
</dbReference>
<evidence type="ECO:0000313" key="2">
    <source>
        <dbReference type="Proteomes" id="UP000603865"/>
    </source>
</evidence>
<proteinExistence type="predicted"/>
<keyword evidence="2" id="KW-1185">Reference proteome</keyword>